<dbReference type="InterPro" id="IPR004000">
    <property type="entry name" value="Actin"/>
</dbReference>
<dbReference type="FunFam" id="3.30.420.40:FF:000148">
    <property type="entry name" value="Actin, alpha skeletal muscle"/>
    <property type="match status" value="1"/>
</dbReference>
<dbReference type="HOGENOM" id="CLU_027965_0_2_1"/>
<reference evidence="7" key="1">
    <citation type="submission" date="2024-06" db="UniProtKB">
        <authorList>
            <consortium name="Ensembl"/>
        </authorList>
    </citation>
    <scope>IDENTIFICATION</scope>
</reference>
<dbReference type="eggNOG" id="KOG0676">
    <property type="taxonomic scope" value="Eukaryota"/>
</dbReference>
<dbReference type="AlphaFoldDB" id="M3YWQ4"/>
<dbReference type="EMBL" id="AEYP01106289">
    <property type="status" value="NOT_ANNOTATED_CDS"/>
    <property type="molecule type" value="Genomic_DNA"/>
</dbReference>
<evidence type="ECO:0000256" key="2">
    <source>
        <dbReference type="ARBA" id="ARBA00022490"/>
    </source>
</evidence>
<dbReference type="FunFam" id="3.30.420.40:FF:000205">
    <property type="entry name" value="Actin, alpha skeletal muscle"/>
    <property type="match status" value="1"/>
</dbReference>
<evidence type="ECO:0000256" key="1">
    <source>
        <dbReference type="ARBA" id="ARBA00004245"/>
    </source>
</evidence>
<dbReference type="InterPro" id="IPR043129">
    <property type="entry name" value="ATPase_NBD"/>
</dbReference>
<keyword evidence="5" id="KW-0206">Cytoskeleton</keyword>
<evidence type="ECO:0000313" key="7">
    <source>
        <dbReference type="Ensembl" id="ENSMPUP00000015764.1"/>
    </source>
</evidence>
<sequence length="338" mass="39090">KAGFIAHEEPRAVFLSIVGYPRYQGMKVDMGQRFYMFDEAQSKRDFLTLKYLTEYSNCHWETMGNNWDDMETWHHTFYNPKQHPMLLTKVILNPKANYGTMTQIMFETFSIPVIQNMLSLYSSCYATDIVMMPPTLCLCTRGYTLIHAILHLELAGWDLMDYLIEILTEHDYSFTTTVEQEIMCDIKEKLCCISLDFEQELATVTSSSFLVPDGQIVTIGNVQILFQPTFLSMESCGIHKTIFNSIMRCDGNIHKDLNTNKVRSGGTTIYPSLTDRMQKIIALAPSTMKIKIITPPEYKYSVWIPSFILGLLSTFQQIWISKQDYNKIVTLSIMRFCY</sequence>
<dbReference type="Gene3D" id="3.30.420.40">
    <property type="match status" value="2"/>
</dbReference>
<dbReference type="Gene3D" id="3.90.640.10">
    <property type="entry name" value="Actin, Chain A, domain 4"/>
    <property type="match status" value="1"/>
</dbReference>
<dbReference type="GO" id="GO:0005856">
    <property type="term" value="C:cytoskeleton"/>
    <property type="evidence" value="ECO:0007669"/>
    <property type="project" value="UniProtKB-SubCell"/>
</dbReference>
<evidence type="ECO:0000256" key="4">
    <source>
        <dbReference type="ARBA" id="ARBA00022840"/>
    </source>
</evidence>
<name>M3YWQ4_MUSPF</name>
<evidence type="ECO:0000256" key="3">
    <source>
        <dbReference type="ARBA" id="ARBA00022741"/>
    </source>
</evidence>
<evidence type="ECO:0000256" key="5">
    <source>
        <dbReference type="ARBA" id="ARBA00023212"/>
    </source>
</evidence>
<evidence type="ECO:0000256" key="6">
    <source>
        <dbReference type="RuleBase" id="RU000487"/>
    </source>
</evidence>
<keyword evidence="2" id="KW-0963">Cytoplasm</keyword>
<dbReference type="SMART" id="SM00268">
    <property type="entry name" value="ACTIN"/>
    <property type="match status" value="1"/>
</dbReference>
<dbReference type="SUPFAM" id="SSF53067">
    <property type="entry name" value="Actin-like ATPase domain"/>
    <property type="match status" value="2"/>
</dbReference>
<organism evidence="7">
    <name type="scientific">Mustela putorius furo</name>
    <name type="common">European domestic ferret</name>
    <name type="synonym">Mustela furo</name>
    <dbReference type="NCBI Taxonomy" id="9669"/>
    <lineage>
        <taxon>Eukaryota</taxon>
        <taxon>Metazoa</taxon>
        <taxon>Chordata</taxon>
        <taxon>Craniata</taxon>
        <taxon>Vertebrata</taxon>
        <taxon>Euteleostomi</taxon>
        <taxon>Mammalia</taxon>
        <taxon>Eutheria</taxon>
        <taxon>Laurasiatheria</taxon>
        <taxon>Carnivora</taxon>
        <taxon>Caniformia</taxon>
        <taxon>Musteloidea</taxon>
        <taxon>Mustelidae</taxon>
        <taxon>Mustelinae</taxon>
        <taxon>Mustela</taxon>
    </lineage>
</organism>
<comment type="subcellular location">
    <subcellularLocation>
        <location evidence="1">Cytoplasm</location>
        <location evidence="1">Cytoskeleton</location>
    </subcellularLocation>
</comment>
<dbReference type="PANTHER" id="PTHR11937">
    <property type="entry name" value="ACTIN"/>
    <property type="match status" value="1"/>
</dbReference>
<dbReference type="Ensembl" id="ENSMPUT00000016005.1">
    <property type="protein sequence ID" value="ENSMPUP00000015764.1"/>
    <property type="gene ID" value="ENSMPUG00000015870.1"/>
</dbReference>
<dbReference type="STRING" id="9669.ENSMPUP00000015764"/>
<keyword evidence="3" id="KW-0547">Nucleotide-binding</keyword>
<dbReference type="PRINTS" id="PR00190">
    <property type="entry name" value="ACTIN"/>
</dbReference>
<dbReference type="GeneTree" id="ENSGT00950000182960"/>
<comment type="similarity">
    <text evidence="6">Belongs to the actin family.</text>
</comment>
<dbReference type="GO" id="GO:0005524">
    <property type="term" value="F:ATP binding"/>
    <property type="evidence" value="ECO:0007669"/>
    <property type="project" value="UniProtKB-KW"/>
</dbReference>
<accession>M3YWQ4</accession>
<dbReference type="Pfam" id="PF00022">
    <property type="entry name" value="Actin"/>
    <property type="match status" value="1"/>
</dbReference>
<proteinExistence type="inferred from homology"/>
<dbReference type="InParanoid" id="M3YWQ4"/>
<protein>
    <submittedName>
        <fullName evidence="7">Uncharacterized protein</fullName>
    </submittedName>
</protein>
<keyword evidence="4" id="KW-0067">ATP-binding</keyword>